<reference evidence="3" key="1">
    <citation type="journal article" date="2014" name="Nucleic Acids Res.">
        <title>The evolutionary dynamics of variant antigen genes in Babesia reveal a history of genomic innovation underlying host-parasite interaction.</title>
        <authorList>
            <person name="Jackson A.P."/>
            <person name="Otto T.D."/>
            <person name="Darby A."/>
            <person name="Ramaprasad A."/>
            <person name="Xia D."/>
            <person name="Echaide I.E."/>
            <person name="Farber M."/>
            <person name="Gahlot S."/>
            <person name="Gamble J."/>
            <person name="Gupta D."/>
            <person name="Gupta Y."/>
            <person name="Jackson L."/>
            <person name="Malandrin L."/>
            <person name="Malas T.B."/>
            <person name="Moussa E."/>
            <person name="Nair M."/>
            <person name="Reid A.J."/>
            <person name="Sanders M."/>
            <person name="Sharma J."/>
            <person name="Tracey A."/>
            <person name="Quail M.A."/>
            <person name="Weir W."/>
            <person name="Wastling J.M."/>
            <person name="Hall N."/>
            <person name="Willadsen P."/>
            <person name="Lingelbach K."/>
            <person name="Shiels B."/>
            <person name="Tait A."/>
            <person name="Berriman M."/>
            <person name="Allred D.R."/>
            <person name="Pain A."/>
        </authorList>
    </citation>
    <scope>NUCLEOTIDE SEQUENCE [LARGE SCALE GENOMIC DNA]</scope>
    <source>
        <strain evidence="3">Bond</strain>
    </source>
</reference>
<accession>A0A061DEN9</accession>
<name>A0A061DEN9_BABBI</name>
<dbReference type="Proteomes" id="UP000033188">
    <property type="component" value="Chromosome 4"/>
</dbReference>
<organism evidence="2 3">
    <name type="scientific">Babesia bigemina</name>
    <dbReference type="NCBI Taxonomy" id="5866"/>
    <lineage>
        <taxon>Eukaryota</taxon>
        <taxon>Sar</taxon>
        <taxon>Alveolata</taxon>
        <taxon>Apicomplexa</taxon>
        <taxon>Aconoidasida</taxon>
        <taxon>Piroplasmida</taxon>
        <taxon>Babesiidae</taxon>
        <taxon>Babesia</taxon>
    </lineage>
</organism>
<protein>
    <submittedName>
        <fullName evidence="2">Uncharacterized protein</fullName>
    </submittedName>
</protein>
<dbReference type="KEGG" id="bbig:BBBOND_0401020"/>
<proteinExistence type="predicted"/>
<sequence length="63" mass="7018">MDILSQPIRNTPEHQCSCAAGRASRKTRDASTSEHTTGTLTYPQLKLDNEICRCVTYTFGVSR</sequence>
<dbReference type="GeneID" id="24566151"/>
<dbReference type="VEuPathDB" id="PiroplasmaDB:BBBOND_0401020"/>
<evidence type="ECO:0000256" key="1">
    <source>
        <dbReference type="SAM" id="MobiDB-lite"/>
    </source>
</evidence>
<dbReference type="RefSeq" id="XP_012769796.1">
    <property type="nucleotide sequence ID" value="XM_012914342.1"/>
</dbReference>
<evidence type="ECO:0000313" key="3">
    <source>
        <dbReference type="Proteomes" id="UP000033188"/>
    </source>
</evidence>
<keyword evidence="3" id="KW-1185">Reference proteome</keyword>
<dbReference type="AlphaFoldDB" id="A0A061DEN9"/>
<dbReference type="EMBL" id="LK391710">
    <property type="protein sequence ID" value="CDR97610.1"/>
    <property type="molecule type" value="Genomic_DNA"/>
</dbReference>
<feature type="region of interest" description="Disordered" evidence="1">
    <location>
        <begin position="15"/>
        <end position="37"/>
    </location>
</feature>
<evidence type="ECO:0000313" key="2">
    <source>
        <dbReference type="EMBL" id="CDR97610.1"/>
    </source>
</evidence>
<gene>
    <name evidence="2" type="ORF">BBBOND_0401020</name>
</gene>